<keyword evidence="5 10" id="KW-1133">Transmembrane helix</keyword>
<dbReference type="Pfam" id="PF00999">
    <property type="entry name" value="Na_H_Exchanger"/>
    <property type="match status" value="1"/>
</dbReference>
<keyword evidence="8 10" id="KW-0472">Membrane</keyword>
<feature type="transmembrane region" description="Helical" evidence="10">
    <location>
        <begin position="55"/>
        <end position="72"/>
    </location>
</feature>
<dbReference type="Gene3D" id="6.10.140.1330">
    <property type="match status" value="1"/>
</dbReference>
<dbReference type="Proteomes" id="UP000242818">
    <property type="component" value="Unassembled WGS sequence"/>
</dbReference>
<evidence type="ECO:0000256" key="9">
    <source>
        <dbReference type="ARBA" id="ARBA00023201"/>
    </source>
</evidence>
<feature type="transmembrane region" description="Helical" evidence="10">
    <location>
        <begin position="31"/>
        <end position="49"/>
    </location>
</feature>
<feature type="transmembrane region" description="Helical" evidence="10">
    <location>
        <begin position="6"/>
        <end position="24"/>
    </location>
</feature>
<dbReference type="RefSeq" id="WP_089711120.1">
    <property type="nucleotide sequence ID" value="NZ_FMAR01000004.1"/>
</dbReference>
<dbReference type="InterPro" id="IPR004705">
    <property type="entry name" value="Cation/H_exchanger_CPA1_bac"/>
</dbReference>
<dbReference type="EMBL" id="FMAR01000004">
    <property type="protein sequence ID" value="SCC23542.1"/>
    <property type="molecule type" value="Genomic_DNA"/>
</dbReference>
<evidence type="ECO:0000256" key="6">
    <source>
        <dbReference type="ARBA" id="ARBA00023053"/>
    </source>
</evidence>
<keyword evidence="7 10" id="KW-0406">Ion transport</keyword>
<dbReference type="PANTHER" id="PTHR10110:SF86">
    <property type="entry name" value="SODIUM_HYDROGEN EXCHANGER 7"/>
    <property type="match status" value="1"/>
</dbReference>
<proteinExistence type="inferred from homology"/>
<dbReference type="GO" id="GO:0015385">
    <property type="term" value="F:sodium:proton antiporter activity"/>
    <property type="evidence" value="ECO:0007669"/>
    <property type="project" value="InterPro"/>
</dbReference>
<keyword evidence="6 10" id="KW-0915">Sodium</keyword>
<feature type="transmembrane region" description="Helical" evidence="10">
    <location>
        <begin position="183"/>
        <end position="205"/>
    </location>
</feature>
<feature type="transmembrane region" description="Helical" evidence="10">
    <location>
        <begin position="382"/>
        <end position="406"/>
    </location>
</feature>
<accession>A0A1C4CWX5</accession>
<name>A0A1C4CWX5_9BACT</name>
<dbReference type="AlphaFoldDB" id="A0A1C4CWX5"/>
<feature type="transmembrane region" description="Helical" evidence="10">
    <location>
        <begin position="267"/>
        <end position="285"/>
    </location>
</feature>
<evidence type="ECO:0000256" key="7">
    <source>
        <dbReference type="ARBA" id="ARBA00023065"/>
    </source>
</evidence>
<evidence type="ECO:0000256" key="3">
    <source>
        <dbReference type="ARBA" id="ARBA00022475"/>
    </source>
</evidence>
<evidence type="ECO:0000256" key="2">
    <source>
        <dbReference type="ARBA" id="ARBA00022448"/>
    </source>
</evidence>
<comment type="function">
    <text evidence="10">Na(+)/H(+) antiporter that extrudes sodium in exchange for external protons.</text>
</comment>
<comment type="similarity">
    <text evidence="10">Belongs to the monovalent cation:proton antiporter 1 (CPA1) transporter (TC 2.A.36) family.</text>
</comment>
<dbReference type="GO" id="GO:0005886">
    <property type="term" value="C:plasma membrane"/>
    <property type="evidence" value="ECO:0007669"/>
    <property type="project" value="UniProtKB-SubCell"/>
</dbReference>
<dbReference type="GO" id="GO:0051453">
    <property type="term" value="P:regulation of intracellular pH"/>
    <property type="evidence" value="ECO:0007669"/>
    <property type="project" value="TreeGrafter"/>
</dbReference>
<feature type="transmembrane region" description="Helical" evidence="10">
    <location>
        <begin position="155"/>
        <end position="177"/>
    </location>
</feature>
<dbReference type="GO" id="GO:0015386">
    <property type="term" value="F:potassium:proton antiporter activity"/>
    <property type="evidence" value="ECO:0007669"/>
    <property type="project" value="TreeGrafter"/>
</dbReference>
<dbReference type="InterPro" id="IPR018422">
    <property type="entry name" value="Cation/H_exchanger_CPA1"/>
</dbReference>
<comment type="subcellular location">
    <subcellularLocation>
        <location evidence="1 10">Cell membrane</location>
        <topology evidence="1 10">Multi-pass membrane protein</topology>
    </subcellularLocation>
</comment>
<evidence type="ECO:0000256" key="8">
    <source>
        <dbReference type="ARBA" id="ARBA00023136"/>
    </source>
</evidence>
<keyword evidence="4 10" id="KW-0812">Transmembrane</keyword>
<feature type="domain" description="Cation/H+ exchanger transmembrane" evidence="11">
    <location>
        <begin position="12"/>
        <end position="408"/>
    </location>
</feature>
<reference evidence="12 13" key="1">
    <citation type="submission" date="2016-08" db="EMBL/GenBank/DDBJ databases">
        <authorList>
            <person name="Seilhamer J.J."/>
        </authorList>
    </citation>
    <scope>NUCLEOTIDE SEQUENCE [LARGE SCALE GENOMIC DNA]</scope>
    <source>
        <strain evidence="12 13">A37T2</strain>
    </source>
</reference>
<keyword evidence="10" id="KW-0050">Antiport</keyword>
<protein>
    <submittedName>
        <fullName evidence="12">Sodium/proton antiporter, CPA1 family</fullName>
    </submittedName>
</protein>
<feature type="transmembrane region" description="Helical" evidence="10">
    <location>
        <begin position="347"/>
        <end position="370"/>
    </location>
</feature>
<dbReference type="InterPro" id="IPR006153">
    <property type="entry name" value="Cation/H_exchanger_TM"/>
</dbReference>
<organism evidence="12 13">
    <name type="scientific">Chitinophaga costaii</name>
    <dbReference type="NCBI Taxonomy" id="1335309"/>
    <lineage>
        <taxon>Bacteria</taxon>
        <taxon>Pseudomonadati</taxon>
        <taxon>Bacteroidota</taxon>
        <taxon>Chitinophagia</taxon>
        <taxon>Chitinophagales</taxon>
        <taxon>Chitinophagaceae</taxon>
        <taxon>Chitinophaga</taxon>
    </lineage>
</organism>
<dbReference type="NCBIfam" id="TIGR00831">
    <property type="entry name" value="a_cpa1"/>
    <property type="match status" value="1"/>
</dbReference>
<sequence>MLEMTPIIFIVVALAILSVVAGHIKKISYPILLVLGGLVLGFIPGLPVIDFNPNIIFLLVLPPLLFRAGWDTSWPDFKASLRPITRLAIGLVLVTAVAVAFAAHYFLPGVSWPVAFVLGAIVSPPDAVSASSIVKGMGLNKRLVTILEGESLVNDASALVIYRHALAAVVTTGFVLWKAGLQFVLVTLGGILVGLATGYAFAFILKNIRKNPMVESILSLICPFIAYPVAEKIGCSGVLAVVSAGLVISWMSSKIFSYQGRTQTNSLWDVIGFLLNGIIFILIGIQLSQIAAGLPGFRIGELIRYGLFISAVTIVARMLFIAPALFMPSLLASPLHQQEQVFTWKNVIILSWSGMRGVVSLATAMALPVLMDNGLPFPNRSMLIFITFVVIVVTLVGQGLTLPLLIKWLKIDTGANTQEEEKKLRLLINTSALDYINQQLPAKGFDNAVLDQVRKLYELRIYWLHDPTDKGEGTAADFNSFLSQVAHAQLDVTVYKREILSTLYREGKFPADQVLKLEREMDFDESRLHSQLSGQEMEEE</sequence>
<keyword evidence="9 10" id="KW-0739">Sodium transport</keyword>
<evidence type="ECO:0000313" key="13">
    <source>
        <dbReference type="Proteomes" id="UP000242818"/>
    </source>
</evidence>
<evidence type="ECO:0000256" key="5">
    <source>
        <dbReference type="ARBA" id="ARBA00022989"/>
    </source>
</evidence>
<gene>
    <name evidence="12" type="ORF">GA0116948_104339</name>
</gene>
<dbReference type="OrthoDB" id="9809206at2"/>
<evidence type="ECO:0000313" key="12">
    <source>
        <dbReference type="EMBL" id="SCC23542.1"/>
    </source>
</evidence>
<keyword evidence="3 10" id="KW-1003">Cell membrane</keyword>
<feature type="transmembrane region" description="Helical" evidence="10">
    <location>
        <begin position="305"/>
        <end position="326"/>
    </location>
</feature>
<evidence type="ECO:0000256" key="10">
    <source>
        <dbReference type="RuleBase" id="RU366002"/>
    </source>
</evidence>
<feature type="transmembrane region" description="Helical" evidence="10">
    <location>
        <begin position="236"/>
        <end position="255"/>
    </location>
</feature>
<evidence type="ECO:0000256" key="4">
    <source>
        <dbReference type="ARBA" id="ARBA00022692"/>
    </source>
</evidence>
<dbReference type="GO" id="GO:0098719">
    <property type="term" value="P:sodium ion import across plasma membrane"/>
    <property type="evidence" value="ECO:0007669"/>
    <property type="project" value="TreeGrafter"/>
</dbReference>
<evidence type="ECO:0000259" key="11">
    <source>
        <dbReference type="Pfam" id="PF00999"/>
    </source>
</evidence>
<keyword evidence="13" id="KW-1185">Reference proteome</keyword>
<dbReference type="PANTHER" id="PTHR10110">
    <property type="entry name" value="SODIUM/HYDROGEN EXCHANGER"/>
    <property type="match status" value="1"/>
</dbReference>
<evidence type="ECO:0000256" key="1">
    <source>
        <dbReference type="ARBA" id="ARBA00004651"/>
    </source>
</evidence>
<feature type="transmembrane region" description="Helical" evidence="10">
    <location>
        <begin position="84"/>
        <end position="106"/>
    </location>
</feature>
<keyword evidence="2 10" id="KW-0813">Transport</keyword>